<comment type="caution">
    <text evidence="1">The sequence shown here is derived from an EMBL/GenBank/DDBJ whole genome shotgun (WGS) entry which is preliminary data.</text>
</comment>
<dbReference type="RefSeq" id="WP_237855512.1">
    <property type="nucleotide sequence ID" value="NZ_JAKLWS010000027.1"/>
</dbReference>
<dbReference type="PANTHER" id="PTHR37489:SF1">
    <property type="entry name" value="DUF3500 DOMAIN-CONTAINING PROTEIN"/>
    <property type="match status" value="1"/>
</dbReference>
<proteinExistence type="predicted"/>
<sequence>MKYTLLAISLFSLSFFSTQIPSDDSANEFLASLNEEQHEKAQKSFDDLTRHTWHFLPAAMWPRPGIPLHELNENQKELLFDLLQEFLSESGYDKTLSIIELENVLAEIENNPDFRDPDLYFATFYGEPNNDDKWAWSFEGHHISLNFTVVEGEVSMVPRFLGARPSLISEGSREGEKTALHREEDLGIELIQSMSDEQLDKAIFLETAFWEIVTNVATETGPLTFEGIMMGELNEDQQVLLLDIINEYLSAMPEELAEQRYENLKNEEFNDIEFAWAGATELGEAHYYRVQGETFLIEFDNTQDDANHIHTVWRDFDGDFGKDLLRQHYHNSPHHQH</sequence>
<name>A0ABS9KH40_9BACT</name>
<evidence type="ECO:0000313" key="2">
    <source>
        <dbReference type="Proteomes" id="UP001165366"/>
    </source>
</evidence>
<organism evidence="1 2">
    <name type="scientific">Rhodohalobacter sulfatireducens</name>
    <dbReference type="NCBI Taxonomy" id="2911366"/>
    <lineage>
        <taxon>Bacteria</taxon>
        <taxon>Pseudomonadati</taxon>
        <taxon>Balneolota</taxon>
        <taxon>Balneolia</taxon>
        <taxon>Balneolales</taxon>
        <taxon>Balneolaceae</taxon>
        <taxon>Rhodohalobacter</taxon>
    </lineage>
</organism>
<dbReference type="PANTHER" id="PTHR37489">
    <property type="entry name" value="DUF3500 DOMAIN-CONTAINING PROTEIN"/>
    <property type="match status" value="1"/>
</dbReference>
<evidence type="ECO:0000313" key="1">
    <source>
        <dbReference type="EMBL" id="MCG2590155.1"/>
    </source>
</evidence>
<reference evidence="1" key="2">
    <citation type="submission" date="2024-05" db="EMBL/GenBank/DDBJ databases">
        <title>Rhodohalobacter halophilus gen. nov., sp. nov., a moderately halophilic member of the family Balneolaceae.</title>
        <authorList>
            <person name="Xia J."/>
        </authorList>
    </citation>
    <scope>NUCLEOTIDE SEQUENCE</scope>
    <source>
        <strain evidence="1">WB101</strain>
    </source>
</reference>
<dbReference type="Pfam" id="PF12006">
    <property type="entry name" value="DUF3500"/>
    <property type="match status" value="1"/>
</dbReference>
<gene>
    <name evidence="1" type="ORF">L6773_16380</name>
</gene>
<keyword evidence="2" id="KW-1185">Reference proteome</keyword>
<dbReference type="Proteomes" id="UP001165366">
    <property type="component" value="Unassembled WGS sequence"/>
</dbReference>
<reference evidence="1" key="1">
    <citation type="submission" date="2022-01" db="EMBL/GenBank/DDBJ databases">
        <authorList>
            <person name="Wang Y."/>
        </authorList>
    </citation>
    <scope>NUCLEOTIDE SEQUENCE</scope>
    <source>
        <strain evidence="1">WB101</strain>
    </source>
</reference>
<dbReference type="EMBL" id="JAKLWS010000027">
    <property type="protein sequence ID" value="MCG2590155.1"/>
    <property type="molecule type" value="Genomic_DNA"/>
</dbReference>
<dbReference type="InterPro" id="IPR021889">
    <property type="entry name" value="DUF3500"/>
</dbReference>
<accession>A0ABS9KH40</accession>
<protein>
    <submittedName>
        <fullName evidence="1">DUF3500 domain-containing protein</fullName>
    </submittedName>
</protein>